<proteinExistence type="predicted"/>
<dbReference type="Gramene" id="KGN44567">
    <property type="protein sequence ID" value="KGN44567"/>
    <property type="gene ID" value="Csa_7G336460"/>
</dbReference>
<reference evidence="2 3" key="3">
    <citation type="journal article" date="2010" name="BMC Genomics">
        <title>Transcriptome sequencing and comparative analysis of cucumber flowers with different sex types.</title>
        <authorList>
            <person name="Guo S."/>
            <person name="Zheng Y."/>
            <person name="Joung J.G."/>
            <person name="Liu S."/>
            <person name="Zhang Z."/>
            <person name="Crasta O.R."/>
            <person name="Sobral B.W."/>
            <person name="Xu Y."/>
            <person name="Huang S."/>
            <person name="Fei Z."/>
        </authorList>
    </citation>
    <scope>NUCLEOTIDE SEQUENCE [LARGE SCALE GENOMIC DNA]</scope>
    <source>
        <strain evidence="3">cv. 9930</strain>
    </source>
</reference>
<reference evidence="2 3" key="4">
    <citation type="journal article" date="2011" name="BMC Genomics">
        <title>RNA-Seq improves annotation of protein-coding genes in the cucumber genome.</title>
        <authorList>
            <person name="Li Z."/>
            <person name="Zhang Z."/>
            <person name="Yan P."/>
            <person name="Huang S."/>
            <person name="Fei Z."/>
            <person name="Lin K."/>
        </authorList>
    </citation>
    <scope>NUCLEOTIDE SEQUENCE [LARGE SCALE GENOMIC DNA]</scope>
    <source>
        <strain evidence="3">cv. 9930</strain>
    </source>
</reference>
<evidence type="ECO:0000313" key="3">
    <source>
        <dbReference type="Proteomes" id="UP000029981"/>
    </source>
</evidence>
<dbReference type="AlphaFoldDB" id="A0A0A0K8A0"/>
<organism evidence="2 3">
    <name type="scientific">Cucumis sativus</name>
    <name type="common">Cucumber</name>
    <dbReference type="NCBI Taxonomy" id="3659"/>
    <lineage>
        <taxon>Eukaryota</taxon>
        <taxon>Viridiplantae</taxon>
        <taxon>Streptophyta</taxon>
        <taxon>Embryophyta</taxon>
        <taxon>Tracheophyta</taxon>
        <taxon>Spermatophyta</taxon>
        <taxon>Magnoliopsida</taxon>
        <taxon>eudicotyledons</taxon>
        <taxon>Gunneridae</taxon>
        <taxon>Pentapetalae</taxon>
        <taxon>rosids</taxon>
        <taxon>fabids</taxon>
        <taxon>Cucurbitales</taxon>
        <taxon>Cucurbitaceae</taxon>
        <taxon>Benincaseae</taxon>
        <taxon>Cucumis</taxon>
    </lineage>
</organism>
<evidence type="ECO:0000256" key="1">
    <source>
        <dbReference type="SAM" id="MobiDB-lite"/>
    </source>
</evidence>
<dbReference type="EMBL" id="CM002928">
    <property type="protein sequence ID" value="KGN44567.1"/>
    <property type="molecule type" value="Genomic_DNA"/>
</dbReference>
<protein>
    <submittedName>
        <fullName evidence="2">Uncharacterized protein</fullName>
    </submittedName>
</protein>
<dbReference type="Proteomes" id="UP000029981">
    <property type="component" value="Chromosome 7"/>
</dbReference>
<accession>A0A0A0K8A0</accession>
<sequence>MFGKQDLTKALKKYQATVGKASPFSDGVEHSPFGSLVLEQRKEEIQLKMVVINGVKIQLLEDKLGNLLAIVSRETSKREKEQKEQEEREMLEKEGMGKERVEEEQKERE</sequence>
<gene>
    <name evidence="2" type="ORF">Csa_7G336460</name>
</gene>
<feature type="region of interest" description="Disordered" evidence="1">
    <location>
        <begin position="74"/>
        <end position="109"/>
    </location>
</feature>
<reference evidence="2 3" key="2">
    <citation type="journal article" date="2009" name="PLoS ONE">
        <title>An integrated genetic and cytogenetic map of the cucumber genome.</title>
        <authorList>
            <person name="Ren Y."/>
            <person name="Zhang Z."/>
            <person name="Liu J."/>
            <person name="Staub J.E."/>
            <person name="Han Y."/>
            <person name="Cheng Z."/>
            <person name="Li X."/>
            <person name="Lu J."/>
            <person name="Miao H."/>
            <person name="Kang H."/>
            <person name="Xie B."/>
            <person name="Gu X."/>
            <person name="Wang X."/>
            <person name="Du Y."/>
            <person name="Jin W."/>
            <person name="Huang S."/>
        </authorList>
    </citation>
    <scope>NUCLEOTIDE SEQUENCE [LARGE SCALE GENOMIC DNA]</scope>
    <source>
        <strain evidence="3">cv. 9930</strain>
    </source>
</reference>
<reference evidence="2 3" key="1">
    <citation type="journal article" date="2009" name="Nat. Genet.">
        <title>The genome of the cucumber, Cucumis sativus L.</title>
        <authorList>
            <person name="Huang S."/>
            <person name="Li R."/>
            <person name="Zhang Z."/>
            <person name="Li L."/>
            <person name="Gu X."/>
            <person name="Fan W."/>
            <person name="Lucas W.J."/>
            <person name="Wang X."/>
            <person name="Xie B."/>
            <person name="Ni P."/>
            <person name="Ren Y."/>
            <person name="Zhu H."/>
            <person name="Li J."/>
            <person name="Lin K."/>
            <person name="Jin W."/>
            <person name="Fei Z."/>
            <person name="Li G."/>
            <person name="Staub J."/>
            <person name="Kilian A."/>
            <person name="van der Vossen E.A."/>
            <person name="Wu Y."/>
            <person name="Guo J."/>
            <person name="He J."/>
            <person name="Jia Z."/>
            <person name="Ren Y."/>
            <person name="Tian G."/>
            <person name="Lu Y."/>
            <person name="Ruan J."/>
            <person name="Qian W."/>
            <person name="Wang M."/>
            <person name="Huang Q."/>
            <person name="Li B."/>
            <person name="Xuan Z."/>
            <person name="Cao J."/>
            <person name="Asan"/>
            <person name="Wu Z."/>
            <person name="Zhang J."/>
            <person name="Cai Q."/>
            <person name="Bai Y."/>
            <person name="Zhao B."/>
            <person name="Han Y."/>
            <person name="Li Y."/>
            <person name="Li X."/>
            <person name="Wang S."/>
            <person name="Shi Q."/>
            <person name="Liu S."/>
            <person name="Cho W.K."/>
            <person name="Kim J.Y."/>
            <person name="Xu Y."/>
            <person name="Heller-Uszynska K."/>
            <person name="Miao H."/>
            <person name="Cheng Z."/>
            <person name="Zhang S."/>
            <person name="Wu J."/>
            <person name="Yang Y."/>
            <person name="Kang H."/>
            <person name="Li M."/>
            <person name="Liang H."/>
            <person name="Ren X."/>
            <person name="Shi Z."/>
            <person name="Wen M."/>
            <person name="Jian M."/>
            <person name="Yang H."/>
            <person name="Zhang G."/>
            <person name="Yang Z."/>
            <person name="Chen R."/>
            <person name="Liu S."/>
            <person name="Li J."/>
            <person name="Ma L."/>
            <person name="Liu H."/>
            <person name="Zhou Y."/>
            <person name="Zhao J."/>
            <person name="Fang X."/>
            <person name="Li G."/>
            <person name="Fang L."/>
            <person name="Li Y."/>
            <person name="Liu D."/>
            <person name="Zheng H."/>
            <person name="Zhang Y."/>
            <person name="Qin N."/>
            <person name="Li Z."/>
            <person name="Yang G."/>
            <person name="Yang S."/>
            <person name="Bolund L."/>
            <person name="Kristiansen K."/>
            <person name="Zheng H."/>
            <person name="Li S."/>
            <person name="Zhang X."/>
            <person name="Yang H."/>
            <person name="Wang J."/>
            <person name="Sun R."/>
            <person name="Zhang B."/>
            <person name="Jiang S."/>
            <person name="Wang J."/>
            <person name="Du Y."/>
            <person name="Li S."/>
        </authorList>
    </citation>
    <scope>NUCLEOTIDE SEQUENCE [LARGE SCALE GENOMIC DNA]</scope>
    <source>
        <strain evidence="3">cv. 9930</strain>
    </source>
</reference>
<name>A0A0A0K8A0_CUCSA</name>
<evidence type="ECO:0000313" key="2">
    <source>
        <dbReference type="EMBL" id="KGN44567.1"/>
    </source>
</evidence>
<keyword evidence="3" id="KW-1185">Reference proteome</keyword>